<comment type="caution">
    <text evidence="1">The sequence shown here is derived from an EMBL/GenBank/DDBJ whole genome shotgun (WGS) entry which is preliminary data.</text>
</comment>
<accession>A0AAE0KP15</accession>
<evidence type="ECO:0000313" key="2">
    <source>
        <dbReference type="Proteomes" id="UP001190700"/>
    </source>
</evidence>
<reference evidence="1 2" key="1">
    <citation type="journal article" date="2015" name="Genome Biol. Evol.">
        <title>Comparative Genomics of a Bacterivorous Green Alga Reveals Evolutionary Causalities and Consequences of Phago-Mixotrophic Mode of Nutrition.</title>
        <authorList>
            <person name="Burns J.A."/>
            <person name="Paasch A."/>
            <person name="Narechania A."/>
            <person name="Kim E."/>
        </authorList>
    </citation>
    <scope>NUCLEOTIDE SEQUENCE [LARGE SCALE GENOMIC DNA]</scope>
    <source>
        <strain evidence="1 2">PLY_AMNH</strain>
    </source>
</reference>
<protein>
    <submittedName>
        <fullName evidence="1">Uncharacterized protein</fullName>
    </submittedName>
</protein>
<organism evidence="1 2">
    <name type="scientific">Cymbomonas tetramitiformis</name>
    <dbReference type="NCBI Taxonomy" id="36881"/>
    <lineage>
        <taxon>Eukaryota</taxon>
        <taxon>Viridiplantae</taxon>
        <taxon>Chlorophyta</taxon>
        <taxon>Pyramimonadophyceae</taxon>
        <taxon>Pyramimonadales</taxon>
        <taxon>Pyramimonadaceae</taxon>
        <taxon>Cymbomonas</taxon>
    </lineage>
</organism>
<dbReference type="EMBL" id="LGRX02022566">
    <property type="protein sequence ID" value="KAK3255467.1"/>
    <property type="molecule type" value="Genomic_DNA"/>
</dbReference>
<keyword evidence="2" id="KW-1185">Reference proteome</keyword>
<name>A0AAE0KP15_9CHLO</name>
<dbReference type="Proteomes" id="UP001190700">
    <property type="component" value="Unassembled WGS sequence"/>
</dbReference>
<dbReference type="AlphaFoldDB" id="A0AAE0KP15"/>
<proteinExistence type="predicted"/>
<sequence length="375" mass="40564">MLNSTPEIRASVNDSHFRTRAKCKTLRSTNLLPQNARRTSPLQPLSQVARRGATVVTAAAKPIVAPTFNAFCDSLVGSWEGQACDLDFRTSSHEEFQEGVPSLTPQNCASRAEEVWRVCGGAISGVQFSALDSEHENSLCSAEGHSTLLRRDSATLVCFEDGAFSDGPEIFLPAGGEESALQQFEGQIVTGGDGSSTAVRAHVTVLLEDREVAEVKVRVEGRGRKAQFLHELKQSEATSKGMIGSTSVGAEGTLPPEEMHPYSWKVLRVKPGGPGGSRWEEMYRKWQSEDVSSRASEDTHPAISFMSAIFEVDEETSELSAIVQDVDVVGRHIKANVVHKADGTSACSIEWGNAGVVRIYGSNGSLQEVSYYTSR</sequence>
<gene>
    <name evidence="1" type="ORF">CYMTET_35350</name>
</gene>
<evidence type="ECO:0000313" key="1">
    <source>
        <dbReference type="EMBL" id="KAK3255467.1"/>
    </source>
</evidence>